<evidence type="ECO:0000256" key="5">
    <source>
        <dbReference type="ARBA" id="ARBA00035519"/>
    </source>
</evidence>
<dbReference type="GO" id="GO:0003723">
    <property type="term" value="F:RNA binding"/>
    <property type="evidence" value="ECO:0007669"/>
    <property type="project" value="InterPro"/>
</dbReference>
<evidence type="ECO:0000259" key="8">
    <source>
        <dbReference type="PROSITE" id="PS50881"/>
    </source>
</evidence>
<dbReference type="SUPFAM" id="SSF54768">
    <property type="entry name" value="dsRNA-binding domain-like"/>
    <property type="match status" value="1"/>
</dbReference>
<dbReference type="Gene3D" id="3.30.160.20">
    <property type="match status" value="1"/>
</dbReference>
<dbReference type="PANTHER" id="PTHR48277:SF1">
    <property type="entry name" value="MITOCHONDRIAL RIBOSOMAL PROTEIN S5"/>
    <property type="match status" value="1"/>
</dbReference>
<dbReference type="InterPro" id="IPR014721">
    <property type="entry name" value="Ribsml_uS5_D2-typ_fold_subgr"/>
</dbReference>
<dbReference type="Pfam" id="PF03719">
    <property type="entry name" value="Ribosomal_S5_C"/>
    <property type="match status" value="1"/>
</dbReference>
<proteinExistence type="inferred from homology"/>
<reference evidence="9 10" key="1">
    <citation type="journal article" date="2016" name="Nat. Commun.">
        <title>Thousands of microbial genomes shed light on interconnected biogeochemical processes in an aquifer system.</title>
        <authorList>
            <person name="Anantharaman K."/>
            <person name="Brown C.T."/>
            <person name="Hug L.A."/>
            <person name="Sharon I."/>
            <person name="Castelle C.J."/>
            <person name="Probst A.J."/>
            <person name="Thomas B.C."/>
            <person name="Singh A."/>
            <person name="Wilkins M.J."/>
            <person name="Karaoz U."/>
            <person name="Brodie E.L."/>
            <person name="Williams K.H."/>
            <person name="Hubbard S.S."/>
            <person name="Banfield J.F."/>
        </authorList>
    </citation>
    <scope>NUCLEOTIDE SEQUENCE [LARGE SCALE GENOMIC DNA]</scope>
</reference>
<dbReference type="GO" id="GO:0003735">
    <property type="term" value="F:structural constituent of ribosome"/>
    <property type="evidence" value="ECO:0007669"/>
    <property type="project" value="UniProtKB-UniRule"/>
</dbReference>
<dbReference type="EMBL" id="MFKH01000006">
    <property type="protein sequence ID" value="OGG37651.1"/>
    <property type="molecule type" value="Genomic_DNA"/>
</dbReference>
<sequence>MPRGAPMRKTDDFEDNVLEIRRVTRVVAGGKRFVFRTVVVLGDRMGCVGVGLGRGKDVASAVEKGKADARKHVVCISLKDKRTLPYDIEVKYGAAHLRMKPAREGHGLIAGGAMRVVLDLAGVKDVTAKMLGTTTNKLNNARATLNGLKMYADARTQKPGTEV</sequence>
<dbReference type="InterPro" id="IPR018192">
    <property type="entry name" value="Ribosomal_uS5_N_CS"/>
</dbReference>
<name>A0A1F6BL51_9BACT</name>
<evidence type="ECO:0000256" key="7">
    <source>
        <dbReference type="RuleBase" id="RU003823"/>
    </source>
</evidence>
<dbReference type="PANTHER" id="PTHR48277">
    <property type="entry name" value="MITOCHONDRIAL RIBOSOMAL PROTEIN S5"/>
    <property type="match status" value="1"/>
</dbReference>
<dbReference type="InterPro" id="IPR020568">
    <property type="entry name" value="Ribosomal_Su5_D2-typ_SF"/>
</dbReference>
<dbReference type="GO" id="GO:0006412">
    <property type="term" value="P:translation"/>
    <property type="evidence" value="ECO:0007669"/>
    <property type="project" value="InterPro"/>
</dbReference>
<dbReference type="AlphaFoldDB" id="A0A1F6BL51"/>
<evidence type="ECO:0000313" key="9">
    <source>
        <dbReference type="EMBL" id="OGG37651.1"/>
    </source>
</evidence>
<dbReference type="GO" id="GO:1990904">
    <property type="term" value="C:ribonucleoprotein complex"/>
    <property type="evidence" value="ECO:0007669"/>
    <property type="project" value="UniProtKB-UniRule"/>
</dbReference>
<dbReference type="GO" id="GO:0005840">
    <property type="term" value="C:ribosome"/>
    <property type="evidence" value="ECO:0007669"/>
    <property type="project" value="UniProtKB-KW"/>
</dbReference>
<dbReference type="Gene3D" id="3.30.230.10">
    <property type="match status" value="1"/>
</dbReference>
<dbReference type="InterPro" id="IPR013810">
    <property type="entry name" value="Ribosomal_uS5_N"/>
</dbReference>
<protein>
    <recommendedName>
        <fullName evidence="4">Small ribosomal subunit protein uS5</fullName>
    </recommendedName>
    <alternativeName>
        <fullName evidence="5">30S ribosomal protein S5</fullName>
    </alternativeName>
</protein>
<dbReference type="FunFam" id="3.30.230.10:FF:000002">
    <property type="entry name" value="30S ribosomal protein S5"/>
    <property type="match status" value="1"/>
</dbReference>
<dbReference type="SUPFAM" id="SSF54211">
    <property type="entry name" value="Ribosomal protein S5 domain 2-like"/>
    <property type="match status" value="1"/>
</dbReference>
<dbReference type="Proteomes" id="UP000176273">
    <property type="component" value="Unassembled WGS sequence"/>
</dbReference>
<keyword evidence="2 6" id="KW-0689">Ribosomal protein</keyword>
<organism evidence="9 10">
    <name type="scientific">Candidatus Jorgensenbacteria bacterium GWA1_54_12</name>
    <dbReference type="NCBI Taxonomy" id="1798468"/>
    <lineage>
        <taxon>Bacteria</taxon>
        <taxon>Candidatus Joergenseniibacteriota</taxon>
    </lineage>
</organism>
<dbReference type="Pfam" id="PF00333">
    <property type="entry name" value="Ribosomal_S5"/>
    <property type="match status" value="1"/>
</dbReference>
<dbReference type="STRING" id="1798468.A2110_00755"/>
<evidence type="ECO:0000256" key="3">
    <source>
        <dbReference type="ARBA" id="ARBA00023274"/>
    </source>
</evidence>
<evidence type="ECO:0000256" key="2">
    <source>
        <dbReference type="ARBA" id="ARBA00022980"/>
    </source>
</evidence>
<evidence type="ECO:0000256" key="4">
    <source>
        <dbReference type="ARBA" id="ARBA00035255"/>
    </source>
</evidence>
<gene>
    <name evidence="9" type="ORF">A2110_00755</name>
</gene>
<evidence type="ECO:0000256" key="1">
    <source>
        <dbReference type="ARBA" id="ARBA00008945"/>
    </source>
</evidence>
<dbReference type="InterPro" id="IPR000851">
    <property type="entry name" value="Ribosomal_uS5"/>
</dbReference>
<evidence type="ECO:0000313" key="10">
    <source>
        <dbReference type="Proteomes" id="UP000176273"/>
    </source>
</evidence>
<dbReference type="GO" id="GO:0005737">
    <property type="term" value="C:cytoplasm"/>
    <property type="evidence" value="ECO:0007669"/>
    <property type="project" value="UniProtKB-ARBA"/>
</dbReference>
<comment type="similarity">
    <text evidence="1 7">Belongs to the universal ribosomal protein uS5 family.</text>
</comment>
<dbReference type="PROSITE" id="PS00585">
    <property type="entry name" value="RIBOSOMAL_S5"/>
    <property type="match status" value="1"/>
</dbReference>
<keyword evidence="3 6" id="KW-0687">Ribonucleoprotein</keyword>
<accession>A0A1F6BL51</accession>
<comment type="caution">
    <text evidence="9">The sequence shown here is derived from an EMBL/GenBank/DDBJ whole genome shotgun (WGS) entry which is preliminary data.</text>
</comment>
<evidence type="ECO:0000256" key="6">
    <source>
        <dbReference type="PROSITE-ProRule" id="PRU00268"/>
    </source>
</evidence>
<feature type="domain" description="S5 DRBM" evidence="8">
    <location>
        <begin position="13"/>
        <end position="76"/>
    </location>
</feature>
<dbReference type="PROSITE" id="PS50881">
    <property type="entry name" value="S5_DSRBD"/>
    <property type="match status" value="1"/>
</dbReference>
<dbReference type="InterPro" id="IPR005324">
    <property type="entry name" value="Ribosomal_uS5_C"/>
</dbReference>